<name>A0A6A5THM7_9PLEO</name>
<proteinExistence type="predicted"/>
<protein>
    <recommendedName>
        <fullName evidence="3">Glycosyltransferase family 25 protein</fullName>
    </recommendedName>
</protein>
<dbReference type="OrthoDB" id="47375at2759"/>
<sequence>MAANSTLGFGAVLAISAATSKRRAGLLWAANLTGIEIVIPEQPVWTDEELKAFKKKEESRIDKGSAMAWLGHLNALKWFLQSGLETALIIEDDADWDIALRTSQVALAAESLQSILSPNTSSWELLHLGHGLEHIDDDLFHRIHSHPYATYSDATVPPQDALDATSTVLHNLAVPEKGRLWHRSFWPLGSYAYAVTRASATRLLTHYSTEKAVAYDVALLEACRDKAWSCWTLEPGLINEYKVPSEIGNVNQGGEIKEQNPGLVADEIAHTANIRCGVRQPGFWVDEGDIEGRREMVERVTKGLCPVRIVAGG</sequence>
<accession>A0A6A5THM7</accession>
<gene>
    <name evidence="1" type="ORF">CC80DRAFT_575190</name>
</gene>
<evidence type="ECO:0000313" key="1">
    <source>
        <dbReference type="EMBL" id="KAF1951634.1"/>
    </source>
</evidence>
<evidence type="ECO:0008006" key="3">
    <source>
        <dbReference type="Google" id="ProtNLM"/>
    </source>
</evidence>
<dbReference type="AlphaFoldDB" id="A0A6A5THM7"/>
<keyword evidence="2" id="KW-1185">Reference proteome</keyword>
<evidence type="ECO:0000313" key="2">
    <source>
        <dbReference type="Proteomes" id="UP000800035"/>
    </source>
</evidence>
<organism evidence="1 2">
    <name type="scientific">Byssothecium circinans</name>
    <dbReference type="NCBI Taxonomy" id="147558"/>
    <lineage>
        <taxon>Eukaryota</taxon>
        <taxon>Fungi</taxon>
        <taxon>Dikarya</taxon>
        <taxon>Ascomycota</taxon>
        <taxon>Pezizomycotina</taxon>
        <taxon>Dothideomycetes</taxon>
        <taxon>Pleosporomycetidae</taxon>
        <taxon>Pleosporales</taxon>
        <taxon>Massarineae</taxon>
        <taxon>Massarinaceae</taxon>
        <taxon>Byssothecium</taxon>
    </lineage>
</organism>
<reference evidence="1" key="1">
    <citation type="journal article" date="2020" name="Stud. Mycol.">
        <title>101 Dothideomycetes genomes: a test case for predicting lifestyles and emergence of pathogens.</title>
        <authorList>
            <person name="Haridas S."/>
            <person name="Albert R."/>
            <person name="Binder M."/>
            <person name="Bloem J."/>
            <person name="Labutti K."/>
            <person name="Salamov A."/>
            <person name="Andreopoulos B."/>
            <person name="Baker S."/>
            <person name="Barry K."/>
            <person name="Bills G."/>
            <person name="Bluhm B."/>
            <person name="Cannon C."/>
            <person name="Castanera R."/>
            <person name="Culley D."/>
            <person name="Daum C."/>
            <person name="Ezra D."/>
            <person name="Gonzalez J."/>
            <person name="Henrissat B."/>
            <person name="Kuo A."/>
            <person name="Liang C."/>
            <person name="Lipzen A."/>
            <person name="Lutzoni F."/>
            <person name="Magnuson J."/>
            <person name="Mondo S."/>
            <person name="Nolan M."/>
            <person name="Ohm R."/>
            <person name="Pangilinan J."/>
            <person name="Park H.-J."/>
            <person name="Ramirez L."/>
            <person name="Alfaro M."/>
            <person name="Sun H."/>
            <person name="Tritt A."/>
            <person name="Yoshinaga Y."/>
            <person name="Zwiers L.-H."/>
            <person name="Turgeon B."/>
            <person name="Goodwin S."/>
            <person name="Spatafora J."/>
            <person name="Crous P."/>
            <person name="Grigoriev I."/>
        </authorList>
    </citation>
    <scope>NUCLEOTIDE SEQUENCE</scope>
    <source>
        <strain evidence="1">CBS 675.92</strain>
    </source>
</reference>
<dbReference type="Proteomes" id="UP000800035">
    <property type="component" value="Unassembled WGS sequence"/>
</dbReference>
<dbReference type="EMBL" id="ML977016">
    <property type="protein sequence ID" value="KAF1951634.1"/>
    <property type="molecule type" value="Genomic_DNA"/>
</dbReference>